<dbReference type="SUPFAM" id="SSF52540">
    <property type="entry name" value="P-loop containing nucleoside triphosphate hydrolases"/>
    <property type="match status" value="1"/>
</dbReference>
<reference evidence="2 3" key="1">
    <citation type="submission" date="2010-06" db="EMBL/GenBank/DDBJ databases">
        <title>Complete sequence of chromosome of Nitrosococcus watsoni C-113.</title>
        <authorList>
            <consortium name="US DOE Joint Genome Institute"/>
            <person name="Lucas S."/>
            <person name="Copeland A."/>
            <person name="Lapidus A."/>
            <person name="Cheng J.-F."/>
            <person name="Bruce D."/>
            <person name="Goodwin L."/>
            <person name="Pitluck S."/>
            <person name="Malfatti S.A."/>
            <person name="Chain P.S.G."/>
            <person name="Land M."/>
            <person name="Hauser L."/>
            <person name="Kyrpides N."/>
            <person name="Ivanova N."/>
            <person name="Cambell M.A."/>
            <person name="Heidelberg J.F."/>
            <person name="Klotz M.G."/>
            <person name="Woyke T."/>
        </authorList>
    </citation>
    <scope>NUCLEOTIDE SEQUENCE [LARGE SCALE GENOMIC DNA]</scope>
    <source>
        <strain evidence="2 3">C-113</strain>
    </source>
</reference>
<organism evidence="2 3">
    <name type="scientific">Nitrosococcus watsoni (strain C-113)</name>
    <dbReference type="NCBI Taxonomy" id="105559"/>
    <lineage>
        <taxon>Bacteria</taxon>
        <taxon>Pseudomonadati</taxon>
        <taxon>Pseudomonadota</taxon>
        <taxon>Gammaproteobacteria</taxon>
        <taxon>Chromatiales</taxon>
        <taxon>Chromatiaceae</taxon>
        <taxon>Nitrosococcus</taxon>
    </lineage>
</organism>
<accession>D8K7F7</accession>
<evidence type="ECO:0000259" key="1">
    <source>
        <dbReference type="Pfam" id="PF00931"/>
    </source>
</evidence>
<dbReference type="EMBL" id="CP002086">
    <property type="protein sequence ID" value="ADJ28834.1"/>
    <property type="molecule type" value="Genomic_DNA"/>
</dbReference>
<evidence type="ECO:0000313" key="3">
    <source>
        <dbReference type="Proteomes" id="UP000000393"/>
    </source>
</evidence>
<dbReference type="InterPro" id="IPR027417">
    <property type="entry name" value="P-loop_NTPase"/>
</dbReference>
<dbReference type="Gene3D" id="3.40.50.300">
    <property type="entry name" value="P-loop containing nucleotide triphosphate hydrolases"/>
    <property type="match status" value="1"/>
</dbReference>
<dbReference type="GO" id="GO:0043531">
    <property type="term" value="F:ADP binding"/>
    <property type="evidence" value="ECO:0007669"/>
    <property type="project" value="InterPro"/>
</dbReference>
<proteinExistence type="predicted"/>
<dbReference type="Pfam" id="PF13424">
    <property type="entry name" value="TPR_12"/>
    <property type="match status" value="1"/>
</dbReference>
<dbReference type="Gene3D" id="1.25.40.10">
    <property type="entry name" value="Tetratricopeptide repeat domain"/>
    <property type="match status" value="1"/>
</dbReference>
<dbReference type="STRING" id="105559.Nwat_2000"/>
<dbReference type="HOGENOM" id="CLU_292841_0_0_6"/>
<protein>
    <submittedName>
        <fullName evidence="2">Tetratricopeptide TPR_2 repeat protein</fullName>
    </submittedName>
</protein>
<dbReference type="PANTHER" id="PTHR35205">
    <property type="entry name" value="NB-ARC AND TPR DOMAIN PROTEIN"/>
    <property type="match status" value="1"/>
</dbReference>
<dbReference type="eggNOG" id="COG0457">
    <property type="taxonomic scope" value="Bacteria"/>
</dbReference>
<gene>
    <name evidence="2" type="ordered locus">Nwat_2000</name>
</gene>
<dbReference type="PANTHER" id="PTHR35205:SF1">
    <property type="entry name" value="ZU5 DOMAIN-CONTAINING PROTEIN"/>
    <property type="match status" value="1"/>
</dbReference>
<evidence type="ECO:0000313" key="2">
    <source>
        <dbReference type="EMBL" id="ADJ28834.1"/>
    </source>
</evidence>
<name>D8K7F7_NITWC</name>
<dbReference type="OrthoDB" id="5772846at2"/>
<keyword evidence="3" id="KW-1185">Reference proteome</keyword>
<dbReference type="KEGG" id="nwa:Nwat_2000"/>
<dbReference type="eggNOG" id="COG3903">
    <property type="taxonomic scope" value="Bacteria"/>
</dbReference>
<dbReference type="SUPFAM" id="SSF48452">
    <property type="entry name" value="TPR-like"/>
    <property type="match status" value="1"/>
</dbReference>
<feature type="domain" description="NB-ARC" evidence="1">
    <location>
        <begin position="188"/>
        <end position="345"/>
    </location>
</feature>
<dbReference type="Proteomes" id="UP000000393">
    <property type="component" value="Chromosome"/>
</dbReference>
<dbReference type="Pfam" id="PF00931">
    <property type="entry name" value="NB-ARC"/>
    <property type="match status" value="1"/>
</dbReference>
<dbReference type="AlphaFoldDB" id="D8K7F7"/>
<sequence length="859" mass="95363">MAAVTRHPLPQVKVQEQADLVQGGGKLLQTLDSYIHDHCNAVIHLVGREGGQPLKPDEVRWLLDTYGDFAERFPWLAPALHASPPTLTYTQMEAWLALYHRKRCHLYQPSTWDQNPLPAGHLQQRHWEWLKKLGEHRGTFDDGQHLCRRVLRDLHNLWPGEIPQHCPLSLPYASLGTLFKGRKAFLQQLHTSLTKATGKATAVVGKTVHGLGGVGKTRLAVEYAWQHRDEYSAVLFVTADSPTNLQRNLAELSGPLVLNLPERESPEEAVQMAAALRWLNTHPGWLLILDNVDTEEAASYAEDLLTRLQGGQVLITSRLARWGDQVEPLELDVLEEDAAAALLLERTAPQNGGRGRKPLPDDDQHAVALARELDGLALALEQAGAYIAAQRISLADYLRRWQAHDQQVQTWYRAREMKYPRSVAVTWQTTLEQLGPGEVALLNILAWFAPEPIPLFALGLPCTAVHFDPEENLQDAKVAEKIAALWREAAARLWNAEPPAGSAGNGERADSPAQAGQAALREALATLADYCMIRWEVAADTVTVHRVVQEILRSRQPQPTCWLSLALRLVGEAQQLAGHPQDVRTWPRWEPLRAHIAFAATAAGQSDIAAPTATLLNNLAQLLHAKALFTEAEPLCRRALAIEEAAYGPDHPTVATGLNNLAELLRVTHRLTEAEPLFRRMAAIYYRSQQTTGHAHPHMQPSLENYRHLLHASGVPPDDIEQRLQTAMQTPGPLEPITPEIERLLGPTQPVPAVLAALDEPYRREHKPAVWFLPLTEPIAPHLEALLGPSQIGLPLDQPVASHLEKLLGPAPSTQDVLNALDRQYREQGKPPVWFLPLGEPISPHLHELLGPIKETKQA</sequence>
<dbReference type="InterPro" id="IPR011990">
    <property type="entry name" value="TPR-like_helical_dom_sf"/>
</dbReference>
<dbReference type="InterPro" id="IPR002182">
    <property type="entry name" value="NB-ARC"/>
</dbReference>